<feature type="chain" id="PRO_5020954010" evidence="1">
    <location>
        <begin position="23"/>
        <end position="137"/>
    </location>
</feature>
<accession>A0A4Q2UQ98</accession>
<feature type="signal peptide" evidence="1">
    <location>
        <begin position="1"/>
        <end position="22"/>
    </location>
</feature>
<dbReference type="EMBL" id="SBLB01000001">
    <property type="protein sequence ID" value="RYC71923.1"/>
    <property type="molecule type" value="Genomic_DNA"/>
</dbReference>
<dbReference type="RefSeq" id="WP_129600938.1">
    <property type="nucleotide sequence ID" value="NZ_SBLB01000001.1"/>
</dbReference>
<dbReference type="Proteomes" id="UP000290407">
    <property type="component" value="Unassembled WGS sequence"/>
</dbReference>
<keyword evidence="3" id="KW-1185">Reference proteome</keyword>
<organism evidence="2 3">
    <name type="scientific">Spirosoma sordidisoli</name>
    <dbReference type="NCBI Taxonomy" id="2502893"/>
    <lineage>
        <taxon>Bacteria</taxon>
        <taxon>Pseudomonadati</taxon>
        <taxon>Bacteroidota</taxon>
        <taxon>Cytophagia</taxon>
        <taxon>Cytophagales</taxon>
        <taxon>Cytophagaceae</taxon>
        <taxon>Spirosoma</taxon>
    </lineage>
</organism>
<keyword evidence="1" id="KW-0732">Signal</keyword>
<evidence type="ECO:0000313" key="2">
    <source>
        <dbReference type="EMBL" id="RYC71923.1"/>
    </source>
</evidence>
<protein>
    <submittedName>
        <fullName evidence="2">Uncharacterized protein</fullName>
    </submittedName>
</protein>
<sequence>MLRLSLRLLMVTALLSLLTSIAQPISQRETGAVQQRSRIDENTRIVDQTTGKPISYTEYMALIKRYANACYMKPMPDEYGEFRAYKIRLKTAEERATGQLNMRDPVQQPKIGMPIEEPARPAALYGVSCAVGLAESL</sequence>
<proteinExistence type="predicted"/>
<reference evidence="2 3" key="1">
    <citation type="submission" date="2019-01" db="EMBL/GenBank/DDBJ databases">
        <title>Spirosoma flava sp. nov., a propanil-degrading bacterium isolated from herbicide-contaminated soil.</title>
        <authorList>
            <person name="Zhang L."/>
            <person name="Jiang J.-D."/>
        </authorList>
    </citation>
    <scope>NUCLEOTIDE SEQUENCE [LARGE SCALE GENOMIC DNA]</scope>
    <source>
        <strain evidence="2 3">TY50</strain>
    </source>
</reference>
<evidence type="ECO:0000313" key="3">
    <source>
        <dbReference type="Proteomes" id="UP000290407"/>
    </source>
</evidence>
<comment type="caution">
    <text evidence="2">The sequence shown here is derived from an EMBL/GenBank/DDBJ whole genome shotgun (WGS) entry which is preliminary data.</text>
</comment>
<evidence type="ECO:0000256" key="1">
    <source>
        <dbReference type="SAM" id="SignalP"/>
    </source>
</evidence>
<dbReference type="AlphaFoldDB" id="A0A4Q2UQ98"/>
<gene>
    <name evidence="2" type="ORF">EQG79_07305</name>
</gene>
<name>A0A4Q2UQ98_9BACT</name>